<dbReference type="Proteomes" id="UP001175000">
    <property type="component" value="Unassembled WGS sequence"/>
</dbReference>
<reference evidence="3" key="1">
    <citation type="submission" date="2023-06" db="EMBL/GenBank/DDBJ databases">
        <title>Genome-scale phylogeny and comparative genomics of the fungal order Sordariales.</title>
        <authorList>
            <consortium name="Lawrence Berkeley National Laboratory"/>
            <person name="Hensen N."/>
            <person name="Bonometti L."/>
            <person name="Westerberg I."/>
            <person name="Brannstrom I.O."/>
            <person name="Guillou S."/>
            <person name="Cros-Aarteil S."/>
            <person name="Calhoun S."/>
            <person name="Haridas S."/>
            <person name="Kuo A."/>
            <person name="Mondo S."/>
            <person name="Pangilinan J."/>
            <person name="Riley R."/>
            <person name="Labutti K."/>
            <person name="Andreopoulos B."/>
            <person name="Lipzen A."/>
            <person name="Chen C."/>
            <person name="Yanf M."/>
            <person name="Daum C."/>
            <person name="Ng V."/>
            <person name="Clum A."/>
            <person name="Steindorff A."/>
            <person name="Ohm R."/>
            <person name="Martin F."/>
            <person name="Silar P."/>
            <person name="Natvig D."/>
            <person name="Lalanne C."/>
            <person name="Gautier V."/>
            <person name="Ament-Velasquez S.L."/>
            <person name="Kruys A."/>
            <person name="Hutchinson M.I."/>
            <person name="Powell A.J."/>
            <person name="Barry K."/>
            <person name="Miller A.N."/>
            <person name="Grigoriev I.V."/>
            <person name="Debuchy R."/>
            <person name="Gladieux P."/>
            <person name="Thoren M.H."/>
            <person name="Johannesson H."/>
        </authorList>
    </citation>
    <scope>NUCLEOTIDE SEQUENCE</scope>
    <source>
        <strain evidence="3">CBS 606.72</strain>
    </source>
</reference>
<dbReference type="Pfam" id="PF24864">
    <property type="entry name" value="DUF7730"/>
    <property type="match status" value="1"/>
</dbReference>
<evidence type="ECO:0000256" key="1">
    <source>
        <dbReference type="SAM" id="MobiDB-lite"/>
    </source>
</evidence>
<feature type="region of interest" description="Disordered" evidence="1">
    <location>
        <begin position="1"/>
        <end position="46"/>
    </location>
</feature>
<organism evidence="3 4">
    <name type="scientific">Immersiella caudata</name>
    <dbReference type="NCBI Taxonomy" id="314043"/>
    <lineage>
        <taxon>Eukaryota</taxon>
        <taxon>Fungi</taxon>
        <taxon>Dikarya</taxon>
        <taxon>Ascomycota</taxon>
        <taxon>Pezizomycotina</taxon>
        <taxon>Sordariomycetes</taxon>
        <taxon>Sordariomycetidae</taxon>
        <taxon>Sordariales</taxon>
        <taxon>Lasiosphaeriaceae</taxon>
        <taxon>Immersiella</taxon>
    </lineage>
</organism>
<feature type="compositionally biased region" description="Basic and acidic residues" evidence="1">
    <location>
        <begin position="15"/>
        <end position="29"/>
    </location>
</feature>
<evidence type="ECO:0000313" key="3">
    <source>
        <dbReference type="EMBL" id="KAK0612212.1"/>
    </source>
</evidence>
<sequence>MSGIKNWVRSKANKLRKEPLPDPPAERPLPRPFLPTPFFRPSDLPRTDANPSNYGLFAILPRELRRQILTDAFGGQTLHIDLTYRHPLVRKTSASSTPAAAGHQHCDLFSGLVPDHSSPKRWQWFGCVCHRRGDYSESEREQRYAAMQVLQTVEPCDDDCLEASQSLCICPAAESSASCFVGVMGWLLSCQEAYVEGIDALYGTNTFHISSLDLQLRLPDLIPPGHLARITSLELLWKFNDINQGRTAKNHAKDLWEDPPRPIDSPLHTLCASVPENFPHLRRLYISFQCHLDPPFGRGGVHEDIISEVETIFLGPLEDMVRVLHRMAGPELEINIAIQRGAWQVLLAKYRTLLEAGLKAESADLVMRGRFWKALGPATARTLANGEGETNDVKEHENLGYWICAGWDDMKQYHDYWLTSNWGVKWTGMGDTF</sequence>
<keyword evidence="4" id="KW-1185">Reference proteome</keyword>
<dbReference type="AlphaFoldDB" id="A0AA39TTQ1"/>
<feature type="domain" description="DUF7730" evidence="2">
    <location>
        <begin position="157"/>
        <end position="250"/>
    </location>
</feature>
<dbReference type="InterPro" id="IPR056632">
    <property type="entry name" value="DUF7730"/>
</dbReference>
<proteinExistence type="predicted"/>
<evidence type="ECO:0000259" key="2">
    <source>
        <dbReference type="Pfam" id="PF24864"/>
    </source>
</evidence>
<comment type="caution">
    <text evidence="3">The sequence shown here is derived from an EMBL/GenBank/DDBJ whole genome shotgun (WGS) entry which is preliminary data.</text>
</comment>
<gene>
    <name evidence="3" type="ORF">B0T14DRAFT_558899</name>
</gene>
<name>A0AA39TTQ1_9PEZI</name>
<protein>
    <recommendedName>
        <fullName evidence="2">DUF7730 domain-containing protein</fullName>
    </recommendedName>
</protein>
<dbReference type="PANTHER" id="PTHR38790:SF4">
    <property type="entry name" value="2EXR DOMAIN-CONTAINING PROTEIN"/>
    <property type="match status" value="1"/>
</dbReference>
<accession>A0AA39TTQ1</accession>
<evidence type="ECO:0000313" key="4">
    <source>
        <dbReference type="Proteomes" id="UP001175000"/>
    </source>
</evidence>
<dbReference type="EMBL" id="JAULSU010000007">
    <property type="protein sequence ID" value="KAK0612212.1"/>
    <property type="molecule type" value="Genomic_DNA"/>
</dbReference>
<dbReference type="PANTHER" id="PTHR38790">
    <property type="entry name" value="2EXR DOMAIN-CONTAINING PROTEIN-RELATED"/>
    <property type="match status" value="1"/>
</dbReference>